<evidence type="ECO:0000313" key="2">
    <source>
        <dbReference type="Proteomes" id="UP000663946"/>
    </source>
</evidence>
<dbReference type="RefSeq" id="WP_333723057.1">
    <property type="nucleotide sequence ID" value="NZ_CP049222.1"/>
</dbReference>
<organism evidence="1 2">
    <name type="scientific">Agrobacterium tumefaciens</name>
    <dbReference type="NCBI Taxonomy" id="358"/>
    <lineage>
        <taxon>Bacteria</taxon>
        <taxon>Pseudomonadati</taxon>
        <taxon>Pseudomonadota</taxon>
        <taxon>Alphaproteobacteria</taxon>
        <taxon>Hyphomicrobiales</taxon>
        <taxon>Rhizobiaceae</taxon>
        <taxon>Rhizobium/Agrobacterium group</taxon>
        <taxon>Agrobacterium</taxon>
        <taxon>Agrobacterium tumefaciens complex</taxon>
    </lineage>
</organism>
<geneLocation type="plasmid" evidence="1 2">
    <name>pQ15_94_5</name>
</geneLocation>
<evidence type="ECO:0000313" key="1">
    <source>
        <dbReference type="EMBL" id="QTG17474.1"/>
    </source>
</evidence>
<proteinExistence type="predicted"/>
<gene>
    <name evidence="1" type="ORF">G6M86_29800</name>
</gene>
<dbReference type="AlphaFoldDB" id="A0AAJ4TDU2"/>
<dbReference type="Proteomes" id="UP000663946">
    <property type="component" value="Plasmid pQ15_94_5"/>
</dbReference>
<name>A0AAJ4TDU2_AGRTU</name>
<reference evidence="1" key="1">
    <citation type="submission" date="2020-02" db="EMBL/GenBank/DDBJ databases">
        <title>Unexpected conservation and global transmission of agrobacterial virulence plasmids.</title>
        <authorList>
            <person name="Weisberg A.J."/>
            <person name="Davis E.W. II"/>
            <person name="Tabima J.R."/>
            <person name="Belcher M.S."/>
            <person name="Miller M."/>
            <person name="Kuo C.-H."/>
            <person name="Loper J.E."/>
            <person name="Grunwald N.J."/>
            <person name="Putnam M.L."/>
            <person name="Chang J.H."/>
        </authorList>
    </citation>
    <scope>NUCLEOTIDE SEQUENCE</scope>
    <source>
        <strain evidence="1">Q15/94</strain>
        <plasmid evidence="1">pQ15_94_5</plasmid>
    </source>
</reference>
<protein>
    <submittedName>
        <fullName evidence="1">Uncharacterized protein</fullName>
    </submittedName>
</protein>
<accession>A0AAJ4TDU2</accession>
<keyword evidence="1" id="KW-0614">Plasmid</keyword>
<sequence length="163" mass="19067">MLIELESHQKRQYDKFRISIMDIAHALQCARFLIKKGWHSHEWERRGTIYLQQSAFTTSLVVSYARPFTPARGLSGLPARLIKWTVEEKALHDRILTLRNEVYAHSDGASYSFQPWQAEGLTTVIEMWPQRRLSKEDALAFEAMATRILAALRERMRRIFPAH</sequence>
<dbReference type="EMBL" id="CP049222">
    <property type="protein sequence ID" value="QTG17474.1"/>
    <property type="molecule type" value="Genomic_DNA"/>
</dbReference>